<keyword evidence="12" id="KW-1185">Reference proteome</keyword>
<comment type="caution">
    <text evidence="11">The sequence shown here is derived from an EMBL/GenBank/DDBJ whole genome shotgun (WGS) entry which is preliminary data.</text>
</comment>
<reference evidence="11 12" key="1">
    <citation type="submission" date="2020-04" db="EMBL/GenBank/DDBJ databases">
        <title>Flammeovirga sp. SR4, a novel species isolated from seawater.</title>
        <authorList>
            <person name="Wang X."/>
        </authorList>
    </citation>
    <scope>NUCLEOTIDE SEQUENCE [LARGE SCALE GENOMIC DNA]</scope>
    <source>
        <strain evidence="11 12">ATCC 23126</strain>
    </source>
</reference>
<gene>
    <name evidence="11" type="ORF">HHU12_07335</name>
</gene>
<dbReference type="InterPro" id="IPR050222">
    <property type="entry name" value="MATE_MdtK"/>
</dbReference>
<dbReference type="Pfam" id="PF01554">
    <property type="entry name" value="MatE"/>
    <property type="match status" value="2"/>
</dbReference>
<keyword evidence="5 10" id="KW-0812">Transmembrane</keyword>
<dbReference type="CDD" id="cd13134">
    <property type="entry name" value="MATE_like_8"/>
    <property type="match status" value="1"/>
</dbReference>
<evidence type="ECO:0000256" key="4">
    <source>
        <dbReference type="ARBA" id="ARBA00022475"/>
    </source>
</evidence>
<evidence type="ECO:0000256" key="6">
    <source>
        <dbReference type="ARBA" id="ARBA00022989"/>
    </source>
</evidence>
<dbReference type="PANTHER" id="PTHR43298:SF2">
    <property type="entry name" value="FMN_FAD EXPORTER YEEO-RELATED"/>
    <property type="match status" value="1"/>
</dbReference>
<dbReference type="RefSeq" id="WP_169656098.1">
    <property type="nucleotide sequence ID" value="NZ_JABANE010000014.1"/>
</dbReference>
<keyword evidence="7" id="KW-0406">Ion transport</keyword>
<dbReference type="InterPro" id="IPR002528">
    <property type="entry name" value="MATE_fam"/>
</dbReference>
<feature type="transmembrane region" description="Helical" evidence="10">
    <location>
        <begin position="196"/>
        <end position="216"/>
    </location>
</feature>
<dbReference type="AlphaFoldDB" id="A0A7X9RSX6"/>
<evidence type="ECO:0000256" key="3">
    <source>
        <dbReference type="ARBA" id="ARBA00022449"/>
    </source>
</evidence>
<evidence type="ECO:0000256" key="2">
    <source>
        <dbReference type="ARBA" id="ARBA00022448"/>
    </source>
</evidence>
<evidence type="ECO:0000256" key="8">
    <source>
        <dbReference type="ARBA" id="ARBA00023136"/>
    </source>
</evidence>
<name>A0A7X9RSX6_9BACT</name>
<keyword evidence="6 10" id="KW-1133">Transmembrane helix</keyword>
<feature type="transmembrane region" description="Helical" evidence="10">
    <location>
        <begin position="88"/>
        <end position="113"/>
    </location>
</feature>
<feature type="transmembrane region" description="Helical" evidence="10">
    <location>
        <begin position="285"/>
        <end position="304"/>
    </location>
</feature>
<feature type="transmembrane region" description="Helical" evidence="10">
    <location>
        <begin position="237"/>
        <end position="257"/>
    </location>
</feature>
<feature type="transmembrane region" description="Helical" evidence="10">
    <location>
        <begin position="324"/>
        <end position="344"/>
    </location>
</feature>
<evidence type="ECO:0000256" key="10">
    <source>
        <dbReference type="SAM" id="Phobius"/>
    </source>
</evidence>
<dbReference type="NCBIfam" id="TIGR00797">
    <property type="entry name" value="matE"/>
    <property type="match status" value="1"/>
</dbReference>
<proteinExistence type="predicted"/>
<feature type="transmembrane region" description="Helical" evidence="10">
    <location>
        <begin position="163"/>
        <end position="184"/>
    </location>
</feature>
<dbReference type="GO" id="GO:0005886">
    <property type="term" value="C:plasma membrane"/>
    <property type="evidence" value="ECO:0007669"/>
    <property type="project" value="UniProtKB-SubCell"/>
</dbReference>
<feature type="transmembrane region" description="Helical" evidence="10">
    <location>
        <begin position="59"/>
        <end position="81"/>
    </location>
</feature>
<keyword evidence="8 10" id="KW-0472">Membrane</keyword>
<evidence type="ECO:0000256" key="9">
    <source>
        <dbReference type="ARBA" id="ARBA00031636"/>
    </source>
</evidence>
<feature type="transmembrane region" description="Helical" evidence="10">
    <location>
        <begin position="394"/>
        <end position="413"/>
    </location>
</feature>
<sequence length="453" mass="49699">MLSLKANQRKFYKEVWEVALPISMQSLLQYALGMVDQVMVGQLGETIIASVGLGGRLTFVYTVGVMGLANGAGVFIAQYWGKKEKDKISFLVGDLLKIGFLVMLLGIALSVLFPSQVLSLFSNDEEVIHYGGLYQQIVAVGFPAILLSAAYSSSLRSIGKAKLVMQLSFIKVIVNTVVNYWLIFGGFGVPAMGMEGAAWATVISMWVEAIALWGIMQWENYPGNVKMSHLFHFDKSAIYPLLSVSAPLILGDMSWAIGETCYSMIYGKMGTVDIAAMTMTLPLQMLSIGFFMGLASAAAIVIGYQLGQNNILKAKVYATKLLKLTVISSLIVAVMITLLTPLYIKLYQVTDEVALVTVELCYIFAFLLPCKMSNFILAAGVLRSGGDTKFTTGLGMFSTWIFSIPLGILAAFVFDLSIFWVYIVVSLEEYLRLALYLWRKNSGKWAKNLVNNG</sequence>
<dbReference type="InterPro" id="IPR048279">
    <property type="entry name" value="MdtK-like"/>
</dbReference>
<comment type="subcellular location">
    <subcellularLocation>
        <location evidence="1">Cell membrane</location>
        <topology evidence="1">Multi-pass membrane protein</topology>
    </subcellularLocation>
</comment>
<feature type="transmembrane region" description="Helical" evidence="10">
    <location>
        <begin position="133"/>
        <end position="151"/>
    </location>
</feature>
<keyword evidence="3" id="KW-0050">Antiport</keyword>
<dbReference type="PANTHER" id="PTHR43298">
    <property type="entry name" value="MULTIDRUG RESISTANCE PROTEIN NORM-RELATED"/>
    <property type="match status" value="1"/>
</dbReference>
<evidence type="ECO:0000313" key="12">
    <source>
        <dbReference type="Proteomes" id="UP000576082"/>
    </source>
</evidence>
<organism evidence="11 12">
    <name type="scientific">Flammeovirga aprica JL-4</name>
    <dbReference type="NCBI Taxonomy" id="694437"/>
    <lineage>
        <taxon>Bacteria</taxon>
        <taxon>Pseudomonadati</taxon>
        <taxon>Bacteroidota</taxon>
        <taxon>Cytophagia</taxon>
        <taxon>Cytophagales</taxon>
        <taxon>Flammeovirgaceae</taxon>
        <taxon>Flammeovirga</taxon>
    </lineage>
</organism>
<dbReference type="EMBL" id="JABANE010000014">
    <property type="protein sequence ID" value="NME67770.1"/>
    <property type="molecule type" value="Genomic_DNA"/>
</dbReference>
<dbReference type="GO" id="GO:0042910">
    <property type="term" value="F:xenobiotic transmembrane transporter activity"/>
    <property type="evidence" value="ECO:0007669"/>
    <property type="project" value="InterPro"/>
</dbReference>
<dbReference type="Proteomes" id="UP000576082">
    <property type="component" value="Unassembled WGS sequence"/>
</dbReference>
<feature type="transmembrane region" description="Helical" evidence="10">
    <location>
        <begin position="356"/>
        <end position="382"/>
    </location>
</feature>
<keyword evidence="2" id="KW-0813">Transport</keyword>
<protein>
    <recommendedName>
        <fullName evidence="9">Multidrug-efflux transporter</fullName>
    </recommendedName>
</protein>
<keyword evidence="4" id="KW-1003">Cell membrane</keyword>
<accession>A0A7X9RSX6</accession>
<dbReference type="PIRSF" id="PIRSF006603">
    <property type="entry name" value="DinF"/>
    <property type="match status" value="1"/>
</dbReference>
<dbReference type="GO" id="GO:0015297">
    <property type="term" value="F:antiporter activity"/>
    <property type="evidence" value="ECO:0007669"/>
    <property type="project" value="UniProtKB-KW"/>
</dbReference>
<dbReference type="GO" id="GO:0006811">
    <property type="term" value="P:monoatomic ion transport"/>
    <property type="evidence" value="ECO:0007669"/>
    <property type="project" value="UniProtKB-KW"/>
</dbReference>
<evidence type="ECO:0000256" key="1">
    <source>
        <dbReference type="ARBA" id="ARBA00004651"/>
    </source>
</evidence>
<evidence type="ECO:0000256" key="7">
    <source>
        <dbReference type="ARBA" id="ARBA00023065"/>
    </source>
</evidence>
<evidence type="ECO:0000313" key="11">
    <source>
        <dbReference type="EMBL" id="NME67770.1"/>
    </source>
</evidence>
<evidence type="ECO:0000256" key="5">
    <source>
        <dbReference type="ARBA" id="ARBA00022692"/>
    </source>
</evidence>